<evidence type="ECO:0000256" key="3">
    <source>
        <dbReference type="ARBA" id="ARBA00022989"/>
    </source>
</evidence>
<feature type="site" description="Important for catalytic activity" evidence="7">
    <location>
        <position position="303"/>
    </location>
</feature>
<dbReference type="EC" id="4.2.2.29" evidence="7"/>
<feature type="region of interest" description="Disordered" evidence="8">
    <location>
        <begin position="1"/>
        <end position="32"/>
    </location>
</feature>
<dbReference type="EMBL" id="LQIR01000012">
    <property type="protein sequence ID" value="KUI17828.1"/>
    <property type="molecule type" value="Genomic_DNA"/>
</dbReference>
<keyword evidence="3 7" id="KW-1133">Transmembrane helix</keyword>
<dbReference type="PANTHER" id="PTHR30518">
    <property type="entry name" value="ENDOLYTIC MUREIN TRANSGLYCOSYLASE"/>
    <property type="match status" value="1"/>
</dbReference>
<evidence type="ECO:0000256" key="7">
    <source>
        <dbReference type="HAMAP-Rule" id="MF_02065"/>
    </source>
</evidence>
<dbReference type="Proteomes" id="UP000053707">
    <property type="component" value="Unassembled WGS sequence"/>
</dbReference>
<dbReference type="HAMAP" id="MF_02065">
    <property type="entry name" value="MltG"/>
    <property type="match status" value="1"/>
</dbReference>
<reference evidence="9 10" key="1">
    <citation type="submission" date="2016-01" db="EMBL/GenBank/DDBJ databases">
        <authorList>
            <consortium name="TB Trials Study Group"/>
            <person name="Sutton G."/>
            <person name="Brinkac L."/>
            <person name="Sanka R."/>
            <person name="Adams M."/>
            <person name="Lau E.L."/>
            <person name="Macaden R."/>
            <person name="Grewal H.M.S."/>
        </authorList>
    </citation>
    <scope>NUCLEOTIDE SEQUENCE [LARGE SCALE GENOMIC DNA]</scope>
    <source>
        <strain evidence="9 10">IS-1744</strain>
    </source>
</reference>
<evidence type="ECO:0000256" key="5">
    <source>
        <dbReference type="ARBA" id="ARBA00023239"/>
    </source>
</evidence>
<feature type="transmembrane region" description="Helical" evidence="7">
    <location>
        <begin position="50"/>
        <end position="69"/>
    </location>
</feature>
<evidence type="ECO:0000256" key="1">
    <source>
        <dbReference type="ARBA" id="ARBA00022475"/>
    </source>
</evidence>
<sequence>MSTLPRMERSGMTNHWSGERAEPVAVGPPRRRMTRAERIRAARNRRKRRWAGGLAVGLLIVVVIGAVFLGSKMWHSLFGGNDFTGDGVADVVIQVHDGDSTTAIGKTLQEHNIVATASVFVDAAEGNDAISAIQPGFYKMRTEIPAANAVARLSDPKNRVGKLTIPEGRQLDDVRDVKTNAVTEGILTLISRATCVDLDGDRHCVSADALKNVAATAAPASLGVADWAVGPVQAMGDDHRRLEGLIAAGTWNIDPSAQPQEILTNLISTSATQYANGGLLETAAAMDMSPYEILIVGSLVQRESTPEDFAKVARVIYNRLAENRTLEFDSTVNYPLDRIEVATTDADRAQRNDWNTYVRPGLPATPICSPSTAALTAAENPAPGDWLYFVTIDMQGTTLFTRDYPQHLANIELARRNGVLDSAR</sequence>
<keyword evidence="6 7" id="KW-0961">Cell wall biogenesis/degradation</keyword>
<dbReference type="Gene3D" id="3.30.1490.480">
    <property type="entry name" value="Endolytic murein transglycosylase"/>
    <property type="match status" value="1"/>
</dbReference>
<evidence type="ECO:0000313" key="9">
    <source>
        <dbReference type="EMBL" id="KUI17828.1"/>
    </source>
</evidence>
<dbReference type="InterPro" id="IPR003770">
    <property type="entry name" value="MLTG-like"/>
</dbReference>
<keyword evidence="4 7" id="KW-0472">Membrane</keyword>
<comment type="catalytic activity">
    <reaction evidence="7">
        <text>a peptidoglycan chain = a peptidoglycan chain with N-acetyl-1,6-anhydromuramyl-[peptide] at the reducing end + a peptidoglycan chain with N-acetylglucosamine at the non-reducing end.</text>
        <dbReference type="EC" id="4.2.2.29"/>
    </reaction>
</comment>
<comment type="similarity">
    <text evidence="7">Belongs to the transglycosylase MltG family.</text>
</comment>
<comment type="subcellular location">
    <subcellularLocation>
        <location evidence="7">Cell membrane</location>
        <topology evidence="7">Single-pass membrane protein</topology>
    </subcellularLocation>
</comment>
<gene>
    <name evidence="7" type="primary">mltG</name>
    <name evidence="9" type="ORF">AU192_02975</name>
</gene>
<dbReference type="AlphaFoldDB" id="A0A101A966"/>
<comment type="function">
    <text evidence="7">Functions as a peptidoglycan terminase that cleaves nascent peptidoglycan strands endolytically to terminate their elongation.</text>
</comment>
<keyword evidence="10" id="KW-1185">Reference proteome</keyword>
<organism evidence="9 10">
    <name type="scientific">Mycobacterium lehmannii</name>
    <dbReference type="NCBI Taxonomy" id="2048550"/>
    <lineage>
        <taxon>Bacteria</taxon>
        <taxon>Bacillati</taxon>
        <taxon>Actinomycetota</taxon>
        <taxon>Actinomycetes</taxon>
        <taxon>Mycobacteriales</taxon>
        <taxon>Mycobacteriaceae</taxon>
        <taxon>Mycobacterium</taxon>
    </lineage>
</organism>
<dbReference type="GO" id="GO:0071555">
    <property type="term" value="P:cell wall organization"/>
    <property type="evidence" value="ECO:0007669"/>
    <property type="project" value="UniProtKB-KW"/>
</dbReference>
<dbReference type="PANTHER" id="PTHR30518:SF2">
    <property type="entry name" value="ENDOLYTIC MUREIN TRANSGLYCOSYLASE"/>
    <property type="match status" value="1"/>
</dbReference>
<dbReference type="GO" id="GO:0008932">
    <property type="term" value="F:lytic endotransglycosylase activity"/>
    <property type="evidence" value="ECO:0007669"/>
    <property type="project" value="UniProtKB-UniRule"/>
</dbReference>
<keyword evidence="1 7" id="KW-1003">Cell membrane</keyword>
<name>A0A101A966_9MYCO</name>
<evidence type="ECO:0000256" key="8">
    <source>
        <dbReference type="SAM" id="MobiDB-lite"/>
    </source>
</evidence>
<keyword evidence="2 7" id="KW-0812">Transmembrane</keyword>
<comment type="caution">
    <text evidence="9">The sequence shown here is derived from an EMBL/GenBank/DDBJ whole genome shotgun (WGS) entry which is preliminary data.</text>
</comment>
<evidence type="ECO:0000256" key="4">
    <source>
        <dbReference type="ARBA" id="ARBA00023136"/>
    </source>
</evidence>
<protein>
    <recommendedName>
        <fullName evidence="7">Endolytic murein transglycosylase</fullName>
        <ecNumber evidence="7">4.2.2.29</ecNumber>
    </recommendedName>
    <alternativeName>
        <fullName evidence="7">Peptidoglycan lytic transglycosylase</fullName>
    </alternativeName>
    <alternativeName>
        <fullName evidence="7">Peptidoglycan polymerization terminase</fullName>
    </alternativeName>
</protein>
<evidence type="ECO:0000256" key="6">
    <source>
        <dbReference type="ARBA" id="ARBA00023316"/>
    </source>
</evidence>
<dbReference type="GO" id="GO:0005886">
    <property type="term" value="C:plasma membrane"/>
    <property type="evidence" value="ECO:0007669"/>
    <property type="project" value="UniProtKB-SubCell"/>
</dbReference>
<proteinExistence type="inferred from homology"/>
<evidence type="ECO:0000313" key="10">
    <source>
        <dbReference type="Proteomes" id="UP000053707"/>
    </source>
</evidence>
<accession>A0A101A966</accession>
<dbReference type="Pfam" id="PF02618">
    <property type="entry name" value="YceG"/>
    <property type="match status" value="1"/>
</dbReference>
<dbReference type="GO" id="GO:0009252">
    <property type="term" value="P:peptidoglycan biosynthetic process"/>
    <property type="evidence" value="ECO:0007669"/>
    <property type="project" value="UniProtKB-UniRule"/>
</dbReference>
<evidence type="ECO:0000256" key="2">
    <source>
        <dbReference type="ARBA" id="ARBA00022692"/>
    </source>
</evidence>
<keyword evidence="5 7" id="KW-0456">Lyase</keyword>